<evidence type="ECO:0000259" key="1">
    <source>
        <dbReference type="Pfam" id="PF12728"/>
    </source>
</evidence>
<evidence type="ECO:0000313" key="2">
    <source>
        <dbReference type="EMBL" id="PDW00669.1"/>
    </source>
</evidence>
<dbReference type="NCBIfam" id="TIGR01764">
    <property type="entry name" value="excise"/>
    <property type="match status" value="1"/>
</dbReference>
<dbReference type="Pfam" id="PF12728">
    <property type="entry name" value="HTH_17"/>
    <property type="match status" value="1"/>
</dbReference>
<gene>
    <name evidence="2" type="ORF">CJ255_20330</name>
</gene>
<accession>A0A2A6RDR2</accession>
<evidence type="ECO:0000313" key="3">
    <source>
        <dbReference type="Proteomes" id="UP000220527"/>
    </source>
</evidence>
<reference evidence="3" key="1">
    <citation type="submission" date="2017-08" db="EMBL/GenBank/DDBJ databases">
        <authorList>
            <person name="Grouzdev D.S."/>
            <person name="Gaisin V.A."/>
            <person name="Rysina M.S."/>
            <person name="Gorlenko V.M."/>
        </authorList>
    </citation>
    <scope>NUCLEOTIDE SEQUENCE [LARGE SCALE GENOMIC DNA]</scope>
    <source>
        <strain evidence="3">Kir15-3F</strain>
    </source>
</reference>
<feature type="domain" description="Helix-turn-helix" evidence="1">
    <location>
        <begin position="88"/>
        <end position="134"/>
    </location>
</feature>
<dbReference type="RefSeq" id="WP_097645911.1">
    <property type="nucleotide sequence ID" value="NZ_NQWI01000171.1"/>
</dbReference>
<proteinExistence type="predicted"/>
<protein>
    <recommendedName>
        <fullName evidence="1">Helix-turn-helix domain-containing protein</fullName>
    </recommendedName>
</protein>
<sequence>MAYTRNAITATLVPSEEEREAAKASLRLLAPNIPRNHTLTIRIVDEQNPDHETALTLPTQATQILIEVLLQMAEGNAITLIPLHAEITTQQAAAILNISRPSLIRLLKEGAIPFRNIGTHRRILLRDLIAYQERTAAARTRSLDELAAISQELGLGY</sequence>
<dbReference type="OrthoDB" id="26212at2"/>
<dbReference type="GO" id="GO:0003677">
    <property type="term" value="F:DNA binding"/>
    <property type="evidence" value="ECO:0007669"/>
    <property type="project" value="InterPro"/>
</dbReference>
<dbReference type="EMBL" id="NQWI01000171">
    <property type="protein sequence ID" value="PDW00669.1"/>
    <property type="molecule type" value="Genomic_DNA"/>
</dbReference>
<dbReference type="InterPro" id="IPR010093">
    <property type="entry name" value="SinI_DNA-bd"/>
</dbReference>
<dbReference type="InterPro" id="IPR041657">
    <property type="entry name" value="HTH_17"/>
</dbReference>
<organism evidence="2 3">
    <name type="scientific">Candidatus Viridilinea mediisalina</name>
    <dbReference type="NCBI Taxonomy" id="2024553"/>
    <lineage>
        <taxon>Bacteria</taxon>
        <taxon>Bacillati</taxon>
        <taxon>Chloroflexota</taxon>
        <taxon>Chloroflexia</taxon>
        <taxon>Chloroflexales</taxon>
        <taxon>Chloroflexineae</taxon>
        <taxon>Oscillochloridaceae</taxon>
        <taxon>Candidatus Viridilinea</taxon>
    </lineage>
</organism>
<keyword evidence="3" id="KW-1185">Reference proteome</keyword>
<comment type="caution">
    <text evidence="2">The sequence shown here is derived from an EMBL/GenBank/DDBJ whole genome shotgun (WGS) entry which is preliminary data.</text>
</comment>
<dbReference type="Proteomes" id="UP000220527">
    <property type="component" value="Unassembled WGS sequence"/>
</dbReference>
<dbReference type="AlphaFoldDB" id="A0A2A6RDR2"/>
<name>A0A2A6RDR2_9CHLR</name>